<evidence type="ECO:0000313" key="2">
    <source>
        <dbReference type="EMBL" id="KAK3047961.1"/>
    </source>
</evidence>
<dbReference type="EMBL" id="JAWDJX010000054">
    <property type="protein sequence ID" value="KAK3047961.1"/>
    <property type="molecule type" value="Genomic_DNA"/>
</dbReference>
<accession>A0AAJ0DDD1</accession>
<organism evidence="2 3">
    <name type="scientific">Extremus antarcticus</name>
    <dbReference type="NCBI Taxonomy" id="702011"/>
    <lineage>
        <taxon>Eukaryota</taxon>
        <taxon>Fungi</taxon>
        <taxon>Dikarya</taxon>
        <taxon>Ascomycota</taxon>
        <taxon>Pezizomycotina</taxon>
        <taxon>Dothideomycetes</taxon>
        <taxon>Dothideomycetidae</taxon>
        <taxon>Mycosphaerellales</taxon>
        <taxon>Extremaceae</taxon>
        <taxon>Extremus</taxon>
    </lineage>
</organism>
<protein>
    <submittedName>
        <fullName evidence="2">Uncharacterized protein</fullName>
    </submittedName>
</protein>
<proteinExistence type="predicted"/>
<evidence type="ECO:0000256" key="1">
    <source>
        <dbReference type="SAM" id="MobiDB-lite"/>
    </source>
</evidence>
<dbReference type="AlphaFoldDB" id="A0AAJ0DDD1"/>
<reference evidence="2" key="1">
    <citation type="submission" date="2023-04" db="EMBL/GenBank/DDBJ databases">
        <title>Black Yeasts Isolated from many extreme environments.</title>
        <authorList>
            <person name="Coleine C."/>
            <person name="Stajich J.E."/>
            <person name="Selbmann L."/>
        </authorList>
    </citation>
    <scope>NUCLEOTIDE SEQUENCE</scope>
    <source>
        <strain evidence="2">CCFEE 5312</strain>
    </source>
</reference>
<name>A0AAJ0DDD1_9PEZI</name>
<feature type="region of interest" description="Disordered" evidence="1">
    <location>
        <begin position="363"/>
        <end position="390"/>
    </location>
</feature>
<sequence length="427" mass="47110">MGIVGTATGDEDKQASEGITSEDGTIYYLRVTSPRFHPDGHELTGPYQSSTALGAHIRVKFGRECQRGQEALDKVVAQVRLGKVDHLTSPINGNRKRIRTCHILREVNPKVKAQLPNPIYYVVSSRIDANPMLLHMMPDADVEHWYDKELHGTFLDQDAAIAKGRRVAAKRASEYDGGMPSEETELNPSPEFAQIFFAYRPPLYMSDLTSIQVRRAKSVEGSEGSSSMDNDDGVIYYMQTLTDRVEEASISGPIETLEAVAHEMRHLFLAECPRALQTIDHLLAQGRLGTVGSVSSYPLGDDTSNAKTCEIIKEHNPRVKALLPGPAWFVVSGDANYNQRVEVERSEVHGTFSSKAEAVVGARAVGQRKAEEQGDGRVDDVTEKSGDPTGLGSIQRLMTYGPRKLKDRISMVDVLYADAYKARHPDV</sequence>
<keyword evidence="3" id="KW-1185">Reference proteome</keyword>
<gene>
    <name evidence="2" type="ORF">LTR09_010635</name>
</gene>
<comment type="caution">
    <text evidence="2">The sequence shown here is derived from an EMBL/GenBank/DDBJ whole genome shotgun (WGS) entry which is preliminary data.</text>
</comment>
<dbReference type="Proteomes" id="UP001271007">
    <property type="component" value="Unassembled WGS sequence"/>
</dbReference>
<evidence type="ECO:0000313" key="3">
    <source>
        <dbReference type="Proteomes" id="UP001271007"/>
    </source>
</evidence>
<feature type="compositionally biased region" description="Basic and acidic residues" evidence="1">
    <location>
        <begin position="368"/>
        <end position="386"/>
    </location>
</feature>